<evidence type="ECO:0000256" key="2">
    <source>
        <dbReference type="ARBA" id="ARBA00023315"/>
    </source>
</evidence>
<dbReference type="RefSeq" id="WP_139465093.1">
    <property type="nucleotide sequence ID" value="NZ_VDHJ01000003.1"/>
</dbReference>
<sequence length="248" mass="27287">MKNNWYSLFKGILGPGLRVLNRPEIEGADNVPTEGAAILASNHQAVMDSFYLPLMLERQLRFPAKSEYFTTPGLVGRFQKFFFTAVGQIPVDRKAADAGEAMLAAARSVLDEGELFGIYPEGTRSPDGRMYRGRTGMARIAMATGEKVIPVAMIGTREANPIGSWIPRPAKVRIRIGEGIDPHQWARDNGFDPHSREAIRPFTDYFMRTLAELSGQKYVDMYATEVKQSLAAGNGYPAGTEPGGKLES</sequence>
<dbReference type="Pfam" id="PF01553">
    <property type="entry name" value="Acyltransferase"/>
    <property type="match status" value="1"/>
</dbReference>
<dbReference type="SUPFAM" id="SSF69593">
    <property type="entry name" value="Glycerol-3-phosphate (1)-acyltransferase"/>
    <property type="match status" value="1"/>
</dbReference>
<dbReference type="AlphaFoldDB" id="A0A5C4U6M9"/>
<dbReference type="EMBL" id="VDHJ01000003">
    <property type="protein sequence ID" value="TNL99417.1"/>
    <property type="molecule type" value="Genomic_DNA"/>
</dbReference>
<name>A0A5C4U6M9_9CORY</name>
<evidence type="ECO:0000259" key="3">
    <source>
        <dbReference type="SMART" id="SM00563"/>
    </source>
</evidence>
<evidence type="ECO:0000256" key="1">
    <source>
        <dbReference type="ARBA" id="ARBA00022679"/>
    </source>
</evidence>
<dbReference type="PANTHER" id="PTHR10434:SF11">
    <property type="entry name" value="1-ACYL-SN-GLYCEROL-3-PHOSPHATE ACYLTRANSFERASE"/>
    <property type="match status" value="1"/>
</dbReference>
<dbReference type="CDD" id="cd07989">
    <property type="entry name" value="LPLAT_AGPAT-like"/>
    <property type="match status" value="1"/>
</dbReference>
<dbReference type="SMART" id="SM00563">
    <property type="entry name" value="PlsC"/>
    <property type="match status" value="1"/>
</dbReference>
<organism evidence="4 5">
    <name type="scientific">Corynebacterium tapiri</name>
    <dbReference type="NCBI Taxonomy" id="1448266"/>
    <lineage>
        <taxon>Bacteria</taxon>
        <taxon>Bacillati</taxon>
        <taxon>Actinomycetota</taxon>
        <taxon>Actinomycetes</taxon>
        <taxon>Mycobacteriales</taxon>
        <taxon>Corynebacteriaceae</taxon>
        <taxon>Corynebacterium</taxon>
    </lineage>
</organism>
<dbReference type="PANTHER" id="PTHR10434">
    <property type="entry name" value="1-ACYL-SN-GLYCEROL-3-PHOSPHATE ACYLTRANSFERASE"/>
    <property type="match status" value="1"/>
</dbReference>
<feature type="domain" description="Phospholipid/glycerol acyltransferase" evidence="3">
    <location>
        <begin position="37"/>
        <end position="156"/>
    </location>
</feature>
<dbReference type="GO" id="GO:0003841">
    <property type="term" value="F:1-acylglycerol-3-phosphate O-acyltransferase activity"/>
    <property type="evidence" value="ECO:0007669"/>
    <property type="project" value="TreeGrafter"/>
</dbReference>
<dbReference type="OrthoDB" id="9808424at2"/>
<evidence type="ECO:0000313" key="4">
    <source>
        <dbReference type="EMBL" id="TNL99417.1"/>
    </source>
</evidence>
<dbReference type="GO" id="GO:0006654">
    <property type="term" value="P:phosphatidic acid biosynthetic process"/>
    <property type="evidence" value="ECO:0007669"/>
    <property type="project" value="TreeGrafter"/>
</dbReference>
<keyword evidence="1 4" id="KW-0808">Transferase</keyword>
<dbReference type="Proteomes" id="UP000312032">
    <property type="component" value="Unassembled WGS sequence"/>
</dbReference>
<gene>
    <name evidence="4" type="ORF">FHE74_03450</name>
</gene>
<reference evidence="4 5" key="1">
    <citation type="submission" date="2019-06" db="EMBL/GenBank/DDBJ databases">
        <authorList>
            <person name="Li J."/>
        </authorList>
    </citation>
    <scope>NUCLEOTIDE SEQUENCE [LARGE SCALE GENOMIC DNA]</scope>
    <source>
        <strain evidence="4 5">LMG 28165</strain>
    </source>
</reference>
<protein>
    <submittedName>
        <fullName evidence="4">1-acyl-sn-glycerol-3-phosphate acyltransferase</fullName>
    </submittedName>
</protein>
<evidence type="ECO:0000313" key="5">
    <source>
        <dbReference type="Proteomes" id="UP000312032"/>
    </source>
</evidence>
<keyword evidence="2 4" id="KW-0012">Acyltransferase</keyword>
<accession>A0A5C4U6M9</accession>
<comment type="caution">
    <text evidence="4">The sequence shown here is derived from an EMBL/GenBank/DDBJ whole genome shotgun (WGS) entry which is preliminary data.</text>
</comment>
<dbReference type="GO" id="GO:0005886">
    <property type="term" value="C:plasma membrane"/>
    <property type="evidence" value="ECO:0007669"/>
    <property type="project" value="TreeGrafter"/>
</dbReference>
<proteinExistence type="predicted"/>
<keyword evidence="5" id="KW-1185">Reference proteome</keyword>
<dbReference type="InterPro" id="IPR002123">
    <property type="entry name" value="Plipid/glycerol_acylTrfase"/>
</dbReference>